<comment type="caution">
    <text evidence="5">The sequence shown here is derived from an EMBL/GenBank/DDBJ whole genome shotgun (WGS) entry which is preliminary data.</text>
</comment>
<dbReference type="PANTHER" id="PTHR42939">
    <property type="entry name" value="ABC TRANSPORTER ATP-BINDING PROTEIN ALBC-RELATED"/>
    <property type="match status" value="1"/>
</dbReference>
<evidence type="ECO:0000313" key="5">
    <source>
        <dbReference type="EMBL" id="MQN00955.1"/>
    </source>
</evidence>
<dbReference type="AlphaFoldDB" id="A0A6N7IXA7"/>
<dbReference type="GO" id="GO:0005524">
    <property type="term" value="F:ATP binding"/>
    <property type="evidence" value="ECO:0007669"/>
    <property type="project" value="UniProtKB-KW"/>
</dbReference>
<gene>
    <name evidence="5" type="ORF">FRC54_03035</name>
</gene>
<keyword evidence="3 5" id="KW-0067">ATP-binding</keyword>
<proteinExistence type="predicted"/>
<evidence type="ECO:0000256" key="1">
    <source>
        <dbReference type="ARBA" id="ARBA00022448"/>
    </source>
</evidence>
<dbReference type="Gene3D" id="3.40.50.300">
    <property type="entry name" value="P-loop containing nucleotide triphosphate hydrolases"/>
    <property type="match status" value="1"/>
</dbReference>
<dbReference type="SMART" id="SM00382">
    <property type="entry name" value="AAA"/>
    <property type="match status" value="1"/>
</dbReference>
<keyword evidence="1" id="KW-0813">Transport</keyword>
<keyword evidence="2" id="KW-0547">Nucleotide-binding</keyword>
<dbReference type="EMBL" id="VOGC01000002">
    <property type="protein sequence ID" value="MQN00955.1"/>
    <property type="molecule type" value="Genomic_DNA"/>
</dbReference>
<sequence length="301" mass="33675">MIETNKVCKSFDRSMALNDVSITIADNEITGLVGTNGAGKSTLLRLIAGVLKPDSGEVTVDGEMTWDNPRAKSQFVFVSDDPYFFSNSTPHDMSAYYRSIYPKFDDVHFEKLLWAFGLNPAQKIQTFSKGMKKQLAIVLAVCANTKYVILDETFDGLDPVMRAAVKSLFAEEMSNRDFTSLISSHSLRELEDICDHVGLLHKGGLLLSESLDDMKTGLLKLQCVFSDEESVKKLPEQLKILSDETQGRLHVMTVKGTREQVTEIFSHIDTVFFEILPLTLEELFIAETEGAGYDVRKLIIQ</sequence>
<protein>
    <submittedName>
        <fullName evidence="5">ABC transporter ATP-binding protein</fullName>
    </submittedName>
</protein>
<organism evidence="5 6">
    <name type="scientific">Candidatus Weimeria bifida</name>
    <dbReference type="NCBI Taxonomy" id="2599074"/>
    <lineage>
        <taxon>Bacteria</taxon>
        <taxon>Bacillati</taxon>
        <taxon>Bacillota</taxon>
        <taxon>Clostridia</taxon>
        <taxon>Lachnospirales</taxon>
        <taxon>Lachnospiraceae</taxon>
        <taxon>Candidatus Weimeria</taxon>
    </lineage>
</organism>
<reference evidence="5" key="1">
    <citation type="journal article" date="2020" name="Appl. Environ. Microbiol.">
        <title>Medium-Chain Fatty Acid Synthesis by 'Candidatus Weimeria bifida' gen. nov., sp. nov., and 'Candidatus Pseudoramibacter fermentans' sp. nov.</title>
        <authorList>
            <person name="Scarborough M.J."/>
            <person name="Myers K.S."/>
            <person name="Donohue T.J."/>
            <person name="Noguera D.R."/>
        </authorList>
    </citation>
    <scope>NUCLEOTIDE SEQUENCE</scope>
    <source>
        <strain evidence="5">LCO1.1</strain>
    </source>
</reference>
<dbReference type="InterPro" id="IPR051782">
    <property type="entry name" value="ABC_Transporter_VariousFunc"/>
</dbReference>
<dbReference type="SUPFAM" id="SSF52540">
    <property type="entry name" value="P-loop containing nucleoside triphosphate hydrolases"/>
    <property type="match status" value="1"/>
</dbReference>
<dbReference type="PANTHER" id="PTHR42939:SF1">
    <property type="entry name" value="ABC TRANSPORTER ATP-BINDING PROTEIN ALBC-RELATED"/>
    <property type="match status" value="1"/>
</dbReference>
<dbReference type="CDD" id="cd03230">
    <property type="entry name" value="ABC_DR_subfamily_A"/>
    <property type="match status" value="1"/>
</dbReference>
<dbReference type="GO" id="GO:0016887">
    <property type="term" value="F:ATP hydrolysis activity"/>
    <property type="evidence" value="ECO:0007669"/>
    <property type="project" value="InterPro"/>
</dbReference>
<evidence type="ECO:0000256" key="3">
    <source>
        <dbReference type="ARBA" id="ARBA00022840"/>
    </source>
</evidence>
<feature type="domain" description="ABC transporter" evidence="4">
    <location>
        <begin position="2"/>
        <end position="227"/>
    </location>
</feature>
<dbReference type="PROSITE" id="PS50893">
    <property type="entry name" value="ABC_TRANSPORTER_2"/>
    <property type="match status" value="1"/>
</dbReference>
<dbReference type="InterPro" id="IPR027417">
    <property type="entry name" value="P-loop_NTPase"/>
</dbReference>
<name>A0A6N7IXA7_9FIRM</name>
<evidence type="ECO:0000313" key="6">
    <source>
        <dbReference type="Proteomes" id="UP000460257"/>
    </source>
</evidence>
<dbReference type="Proteomes" id="UP000460257">
    <property type="component" value="Unassembled WGS sequence"/>
</dbReference>
<evidence type="ECO:0000256" key="2">
    <source>
        <dbReference type="ARBA" id="ARBA00022741"/>
    </source>
</evidence>
<dbReference type="Pfam" id="PF00005">
    <property type="entry name" value="ABC_tran"/>
    <property type="match status" value="1"/>
</dbReference>
<accession>A0A6N7IXA7</accession>
<evidence type="ECO:0000259" key="4">
    <source>
        <dbReference type="PROSITE" id="PS50893"/>
    </source>
</evidence>
<dbReference type="InterPro" id="IPR003593">
    <property type="entry name" value="AAA+_ATPase"/>
</dbReference>
<dbReference type="InterPro" id="IPR003439">
    <property type="entry name" value="ABC_transporter-like_ATP-bd"/>
</dbReference>
<keyword evidence="6" id="KW-1185">Reference proteome</keyword>